<evidence type="ECO:0000313" key="3">
    <source>
        <dbReference type="Proteomes" id="UP000275267"/>
    </source>
</evidence>
<evidence type="ECO:0000313" key="2">
    <source>
        <dbReference type="EMBL" id="RLN11778.1"/>
    </source>
</evidence>
<dbReference type="Proteomes" id="UP000275267">
    <property type="component" value="Unassembled WGS sequence"/>
</dbReference>
<gene>
    <name evidence="2" type="ORF">C2845_PM09G08120</name>
</gene>
<keyword evidence="3" id="KW-1185">Reference proteome</keyword>
<dbReference type="AlphaFoldDB" id="A0A3L6S020"/>
<organism evidence="2 3">
    <name type="scientific">Panicum miliaceum</name>
    <name type="common">Proso millet</name>
    <name type="synonym">Broomcorn millet</name>
    <dbReference type="NCBI Taxonomy" id="4540"/>
    <lineage>
        <taxon>Eukaryota</taxon>
        <taxon>Viridiplantae</taxon>
        <taxon>Streptophyta</taxon>
        <taxon>Embryophyta</taxon>
        <taxon>Tracheophyta</taxon>
        <taxon>Spermatophyta</taxon>
        <taxon>Magnoliopsida</taxon>
        <taxon>Liliopsida</taxon>
        <taxon>Poales</taxon>
        <taxon>Poaceae</taxon>
        <taxon>PACMAD clade</taxon>
        <taxon>Panicoideae</taxon>
        <taxon>Panicodae</taxon>
        <taxon>Paniceae</taxon>
        <taxon>Panicinae</taxon>
        <taxon>Panicum</taxon>
        <taxon>Panicum sect. Panicum</taxon>
    </lineage>
</organism>
<feature type="compositionally biased region" description="Polar residues" evidence="1">
    <location>
        <begin position="18"/>
        <end position="30"/>
    </location>
</feature>
<proteinExistence type="predicted"/>
<comment type="caution">
    <text evidence="2">The sequence shown here is derived from an EMBL/GenBank/DDBJ whole genome shotgun (WGS) entry which is preliminary data.</text>
</comment>
<sequence length="59" mass="6127">MECYGSGKEKGKVADSSGEPSSVAGGSSNTYVVTTGGRRIKLKRSIEDTWALFGTLAQG</sequence>
<dbReference type="EMBL" id="PQIB02000006">
    <property type="protein sequence ID" value="RLN11778.1"/>
    <property type="molecule type" value="Genomic_DNA"/>
</dbReference>
<reference evidence="3" key="1">
    <citation type="journal article" date="2019" name="Nat. Commun.">
        <title>The genome of broomcorn millet.</title>
        <authorList>
            <person name="Zou C."/>
            <person name="Miki D."/>
            <person name="Li D."/>
            <person name="Tang Q."/>
            <person name="Xiao L."/>
            <person name="Rajput S."/>
            <person name="Deng P."/>
            <person name="Jia W."/>
            <person name="Huang R."/>
            <person name="Zhang M."/>
            <person name="Sun Y."/>
            <person name="Hu J."/>
            <person name="Fu X."/>
            <person name="Schnable P.S."/>
            <person name="Li F."/>
            <person name="Zhang H."/>
            <person name="Feng B."/>
            <person name="Zhu X."/>
            <person name="Liu R."/>
            <person name="Schnable J.C."/>
            <person name="Zhu J.-K."/>
            <person name="Zhang H."/>
        </authorList>
    </citation>
    <scope>NUCLEOTIDE SEQUENCE [LARGE SCALE GENOMIC DNA]</scope>
</reference>
<name>A0A3L6S020_PANMI</name>
<evidence type="ECO:0000256" key="1">
    <source>
        <dbReference type="SAM" id="MobiDB-lite"/>
    </source>
</evidence>
<protein>
    <submittedName>
        <fullName evidence="2">Uncharacterized protein</fullName>
    </submittedName>
</protein>
<feature type="region of interest" description="Disordered" evidence="1">
    <location>
        <begin position="1"/>
        <end position="30"/>
    </location>
</feature>
<accession>A0A3L6S020</accession>